<evidence type="ECO:0000256" key="8">
    <source>
        <dbReference type="ARBA" id="ARBA00023242"/>
    </source>
</evidence>
<dbReference type="CDD" id="cd09918">
    <property type="entry name" value="SH2_Nterm_SPT6_like"/>
    <property type="match status" value="1"/>
</dbReference>
<dbReference type="SUPFAM" id="SSF55550">
    <property type="entry name" value="SH2 domain"/>
    <property type="match status" value="1"/>
</dbReference>
<keyword evidence="7" id="KW-0804">Transcription</keyword>
<evidence type="ECO:0000256" key="12">
    <source>
        <dbReference type="SAM" id="MobiDB-lite"/>
    </source>
</evidence>
<dbReference type="InterPro" id="IPR010994">
    <property type="entry name" value="RuvA_2-like"/>
</dbReference>
<dbReference type="GO" id="GO:0031491">
    <property type="term" value="F:nucleosome binding"/>
    <property type="evidence" value="ECO:0007669"/>
    <property type="project" value="TreeGrafter"/>
</dbReference>
<comment type="subcellular location">
    <subcellularLocation>
        <location evidence="2">Chromosome</location>
    </subcellularLocation>
    <subcellularLocation>
        <location evidence="1">Nucleus</location>
    </subcellularLocation>
</comment>
<dbReference type="GO" id="GO:0005694">
    <property type="term" value="C:chromosome"/>
    <property type="evidence" value="ECO:0007669"/>
    <property type="project" value="UniProtKB-SubCell"/>
</dbReference>
<dbReference type="InterPro" id="IPR012337">
    <property type="entry name" value="RNaseH-like_sf"/>
</dbReference>
<feature type="compositionally biased region" description="Acidic residues" evidence="12">
    <location>
        <begin position="117"/>
        <end position="126"/>
    </location>
</feature>
<dbReference type="SUPFAM" id="SSF47781">
    <property type="entry name" value="RuvA domain 2-like"/>
    <property type="match status" value="1"/>
</dbReference>
<dbReference type="GO" id="GO:0140673">
    <property type="term" value="P:transcription elongation-coupled chromatin remodeling"/>
    <property type="evidence" value="ECO:0007669"/>
    <property type="project" value="InterPro"/>
</dbReference>
<feature type="compositionally biased region" description="Basic and acidic residues" evidence="12">
    <location>
        <begin position="148"/>
        <end position="159"/>
    </location>
</feature>
<dbReference type="InterPro" id="IPR035019">
    <property type="entry name" value="Spt6_SH2_N"/>
</dbReference>
<feature type="compositionally biased region" description="Acidic residues" evidence="12">
    <location>
        <begin position="67"/>
        <end position="79"/>
    </location>
</feature>
<dbReference type="InterPro" id="IPR037027">
    <property type="entry name" value="YqgF/RNaseH-like_dom_sf"/>
</dbReference>
<comment type="similarity">
    <text evidence="3">Belongs to the SPT6 family.</text>
</comment>
<dbReference type="GO" id="GO:0008023">
    <property type="term" value="C:transcription elongation factor complex"/>
    <property type="evidence" value="ECO:0007669"/>
    <property type="project" value="TreeGrafter"/>
</dbReference>
<dbReference type="Gene3D" id="3.30.505.10">
    <property type="entry name" value="SH2 domain"/>
    <property type="match status" value="2"/>
</dbReference>
<dbReference type="GO" id="GO:0042393">
    <property type="term" value="F:histone binding"/>
    <property type="evidence" value="ECO:0007669"/>
    <property type="project" value="TreeGrafter"/>
</dbReference>
<name>A0A7D9GYJ0_DEKBR</name>
<dbReference type="InterPro" id="IPR049540">
    <property type="entry name" value="Spt6-like_S1"/>
</dbReference>
<feature type="compositionally biased region" description="Polar residues" evidence="12">
    <location>
        <begin position="229"/>
        <end position="238"/>
    </location>
</feature>
<dbReference type="Proteomes" id="UP000478008">
    <property type="component" value="Unassembled WGS sequence"/>
</dbReference>
<dbReference type="InterPro" id="IPR032706">
    <property type="entry name" value="Spt6_HHH"/>
</dbReference>
<dbReference type="InterPro" id="IPR003029">
    <property type="entry name" value="S1_domain"/>
</dbReference>
<dbReference type="Gene3D" id="3.30.420.140">
    <property type="entry name" value="YqgF/RNase H-like domain"/>
    <property type="match status" value="1"/>
</dbReference>
<evidence type="ECO:0000259" key="14">
    <source>
        <dbReference type="PROSITE" id="PS50126"/>
    </source>
</evidence>
<dbReference type="PROSITE" id="PS50001">
    <property type="entry name" value="SH2"/>
    <property type="match status" value="1"/>
</dbReference>
<feature type="region of interest" description="Disordered" evidence="12">
    <location>
        <begin position="578"/>
        <end position="605"/>
    </location>
</feature>
<keyword evidence="8" id="KW-0539">Nucleus</keyword>
<keyword evidence="5" id="KW-0158">Chromosome</keyword>
<dbReference type="InterPro" id="IPR036860">
    <property type="entry name" value="SH2_dom_sf"/>
</dbReference>
<feature type="compositionally biased region" description="Acidic residues" evidence="12">
    <location>
        <begin position="167"/>
        <end position="184"/>
    </location>
</feature>
<dbReference type="InterPro" id="IPR035420">
    <property type="entry name" value="Spt6_SH2"/>
</dbReference>
<reference evidence="15 16" key="1">
    <citation type="submission" date="2019-07" db="EMBL/GenBank/DDBJ databases">
        <authorList>
            <person name="Friedrich A."/>
            <person name="Schacherer J."/>
        </authorList>
    </citation>
    <scope>NUCLEOTIDE SEQUENCE [LARGE SCALE GENOMIC DNA]</scope>
</reference>
<comment type="function">
    <text evidence="10">Histone H3-H4 chaperone that plays a role in maintenance of chromatin structure during RNA polymerase II transcription elongation thereby repressing transcription initiation from cryptic promoters. Mediates the reassembly of nucleosomes onto the promoters of at least a selected set of genes during repression; the nucleosome reassembly is essential for transcriptional repression. Essential for viability.</text>
</comment>
<feature type="region of interest" description="Disordered" evidence="12">
    <location>
        <begin position="1"/>
        <end position="242"/>
    </location>
</feature>
<proteinExistence type="inferred from homology"/>
<dbReference type="Pfam" id="PF14641">
    <property type="entry name" value="HTH_44"/>
    <property type="match status" value="1"/>
</dbReference>
<feature type="compositionally biased region" description="Acidic residues" evidence="12">
    <location>
        <begin position="91"/>
        <end position="101"/>
    </location>
</feature>
<feature type="domain" description="SH2" evidence="13">
    <location>
        <begin position="1303"/>
        <end position="1385"/>
    </location>
</feature>
<evidence type="ECO:0000313" key="16">
    <source>
        <dbReference type="Proteomes" id="UP000478008"/>
    </source>
</evidence>
<keyword evidence="6 11" id="KW-0727">SH2 domain</keyword>
<evidence type="ECO:0000259" key="13">
    <source>
        <dbReference type="PROSITE" id="PS50001"/>
    </source>
</evidence>
<keyword evidence="16" id="KW-1185">Reference proteome</keyword>
<evidence type="ECO:0000256" key="4">
    <source>
        <dbReference type="ARBA" id="ARBA00020248"/>
    </source>
</evidence>
<dbReference type="GO" id="GO:0034728">
    <property type="term" value="P:nucleosome organization"/>
    <property type="evidence" value="ECO:0007669"/>
    <property type="project" value="TreeGrafter"/>
</dbReference>
<dbReference type="InterPro" id="IPR035018">
    <property type="entry name" value="Spt6_SH2_C"/>
</dbReference>
<feature type="compositionally biased region" description="Basic and acidic residues" evidence="12">
    <location>
        <begin position="9"/>
        <end position="23"/>
    </location>
</feature>
<dbReference type="Gene3D" id="1.10.3500.10">
    <property type="entry name" value="Tex N-terminal region-like"/>
    <property type="match status" value="1"/>
</dbReference>
<dbReference type="Pfam" id="PF14632">
    <property type="entry name" value="SPT6_acidic"/>
    <property type="match status" value="1"/>
</dbReference>
<organism evidence="15 16">
    <name type="scientific">Dekkera bruxellensis</name>
    <name type="common">Brettanomyces custersii</name>
    <dbReference type="NCBI Taxonomy" id="5007"/>
    <lineage>
        <taxon>Eukaryota</taxon>
        <taxon>Fungi</taxon>
        <taxon>Dikarya</taxon>
        <taxon>Ascomycota</taxon>
        <taxon>Saccharomycotina</taxon>
        <taxon>Pichiomycetes</taxon>
        <taxon>Pichiales</taxon>
        <taxon>Pichiaceae</taxon>
        <taxon>Brettanomyces</taxon>
    </lineage>
</organism>
<dbReference type="CDD" id="cd09928">
    <property type="entry name" value="SH2_Cterm_SPT6_like"/>
    <property type="match status" value="1"/>
</dbReference>
<protein>
    <recommendedName>
        <fullName evidence="4">Transcription elongation factor SPT6</fullName>
    </recommendedName>
    <alternativeName>
        <fullName evidence="9">Chromatin elongation factor SPT6</fullName>
    </alternativeName>
</protein>
<dbReference type="Pfam" id="PF21710">
    <property type="entry name" value="Spt6_S1"/>
    <property type="match status" value="1"/>
</dbReference>
<evidence type="ECO:0000256" key="1">
    <source>
        <dbReference type="ARBA" id="ARBA00004123"/>
    </source>
</evidence>
<evidence type="ECO:0000256" key="11">
    <source>
        <dbReference type="PROSITE-ProRule" id="PRU00191"/>
    </source>
</evidence>
<feature type="compositionally biased region" description="Acidic residues" evidence="12">
    <location>
        <begin position="271"/>
        <end position="294"/>
    </location>
</feature>
<evidence type="ECO:0000256" key="6">
    <source>
        <dbReference type="ARBA" id="ARBA00022999"/>
    </source>
</evidence>
<dbReference type="Pfam" id="PF14635">
    <property type="entry name" value="HHH_7"/>
    <property type="match status" value="1"/>
</dbReference>
<dbReference type="PANTHER" id="PTHR10145">
    <property type="entry name" value="TRANSCRIPTION ELONGATION FACTOR SPT6"/>
    <property type="match status" value="1"/>
</dbReference>
<dbReference type="InterPro" id="IPR023323">
    <property type="entry name" value="Tex-like_dom_sf"/>
</dbReference>
<dbReference type="InterPro" id="IPR028083">
    <property type="entry name" value="Spt6_acidic_N_dom"/>
</dbReference>
<dbReference type="InterPro" id="IPR023319">
    <property type="entry name" value="Tex-like_HTH_dom_sf"/>
</dbReference>
<dbReference type="GO" id="GO:0003677">
    <property type="term" value="F:DNA binding"/>
    <property type="evidence" value="ECO:0007669"/>
    <property type="project" value="InterPro"/>
</dbReference>
<dbReference type="SUPFAM" id="SSF158832">
    <property type="entry name" value="Tex N-terminal region-like"/>
    <property type="match status" value="1"/>
</dbReference>
<evidence type="ECO:0000256" key="10">
    <source>
        <dbReference type="ARBA" id="ARBA00093389"/>
    </source>
</evidence>
<dbReference type="Gene3D" id="1.10.150.850">
    <property type="entry name" value="Spt6, helix-hairpin-helix domain"/>
    <property type="match status" value="1"/>
</dbReference>
<evidence type="ECO:0000313" key="15">
    <source>
        <dbReference type="EMBL" id="VUG17203.1"/>
    </source>
</evidence>
<evidence type="ECO:0000256" key="3">
    <source>
        <dbReference type="ARBA" id="ARBA00009253"/>
    </source>
</evidence>
<evidence type="ECO:0000256" key="5">
    <source>
        <dbReference type="ARBA" id="ARBA00022454"/>
    </source>
</evidence>
<evidence type="ECO:0000256" key="2">
    <source>
        <dbReference type="ARBA" id="ARBA00004286"/>
    </source>
</evidence>
<dbReference type="PANTHER" id="PTHR10145:SF6">
    <property type="entry name" value="TRANSCRIPTION ELONGATION FACTOR SPT6"/>
    <property type="match status" value="1"/>
</dbReference>
<dbReference type="EMBL" id="CABFWN010000002">
    <property type="protein sequence ID" value="VUG17203.1"/>
    <property type="molecule type" value="Genomic_DNA"/>
</dbReference>
<feature type="compositionally biased region" description="Basic and acidic residues" evidence="12">
    <location>
        <begin position="36"/>
        <end position="48"/>
    </location>
</feature>
<evidence type="ECO:0000256" key="9">
    <source>
        <dbReference type="ARBA" id="ARBA00029871"/>
    </source>
</evidence>
<dbReference type="InterPro" id="IPR055179">
    <property type="entry name" value="Tex-like_central_region"/>
</dbReference>
<accession>A0A7D9GYJ0</accession>
<dbReference type="Pfam" id="PF22706">
    <property type="entry name" value="Tex_central_region"/>
    <property type="match status" value="1"/>
</dbReference>
<evidence type="ECO:0000256" key="7">
    <source>
        <dbReference type="ARBA" id="ARBA00023163"/>
    </source>
</evidence>
<dbReference type="SUPFAM" id="SSF53098">
    <property type="entry name" value="Ribonuclease H-like"/>
    <property type="match status" value="1"/>
</dbReference>
<dbReference type="Gene3D" id="1.10.10.650">
    <property type="entry name" value="RuvA domain 2-like"/>
    <property type="match status" value="1"/>
</dbReference>
<dbReference type="InterPro" id="IPR000980">
    <property type="entry name" value="SH2"/>
</dbReference>
<sequence>MSGGTGDSADTKEERKSMKKEEVGLDEDESKAVGAVKEDESQRNRLVEEAASEDEDEEGGGRHGDYDSSEEDEDEEDEEAIRKVREGFIVSDDEAEEEGEDESGKEKEHKRKHGSGSEEELDEDDLELLRENAGEPVSGRSKFKRLKRGGDEEGEENGKSKGLTEMFSDEENEGGENEEEDDLMEASRRRRQQREGMPGEFDDFIEDDEMSEDDDDRDERLARMRSARAKNQFSAQSRVDQDKMDELFEIFGDGEDYAWALEAEGGKGGEEGEGEGEGEDKDQDQDQDDDDDDDKDKSDDKDQDQDQNSVKDNSISNKLKDVFELGELKKHLLTDEDEAIRTTDVPERFQLLRKGIDKYELSDEEFVEEQQWIAKKLFDEKSDAFDNAKDIWDPFKDSVFHVVEFVCRDNLEVPVIWSCRKDYTLHTYQEDGQLRVQKLLNENDLWRIVQLDIEYHGILEKRRGLQRLFDSLHVVDILFDRLVKGAASIPALQDLHDYVSFTYSREMRGNEAGAGRRLHSRFAPFERIRADPIYRVVEALGMSAEHLGENVSSDARIYVTEDPAQPPEEMVRDVLREGEGEGDGADAHTTGAEAHPVGANAHTPDPDAIRTAIDAVVHMYSEELAHSPELRAHLRTAYRRYATVDIVLTAKGRDEIGAKSPYADFKYAVNRAMESFAYAPDLFPRMLEAEARGLCRVELGLKAAYKGFVDHLFTFLSSDGTSDVSAAWNALRRRCLDVALGKMLPVVAAGVKDELRRRSETRLFFRVRDGLLAKVDQAPFSPQGRRKGAVPRVLALSNGDGRRDAAVLAAALDRDGAVLDCVKFEENFRDSEFERKLVDLVGRLHPDVIAVSGYTPDVSQLYKHVEELAKRNALGAGAQDGEEFVALPVIYAPNETALVFEHSARARREFGDKPAVAKFCIGLARYVQDPLVEYIALGDAISSVAVDAHQRQLSGAKFHEAVESIFVDMVCLVGVRLNDAARAAEGEARKLRYVAGFGRRKAAGVLRAVAAQGGEIARRDELILKRLVAKTVFMNCAAFINLPAPDRFDGDVELLDATRIHPEDYELARKMASDALDLTDEDRAEIEHEEGGVVGKLYEEGAGKLDDLLLEGYAEQLERHGHRKRATLEMIKEELQNNFEELRQPFRVPAPEQVFAMLTGETPRSFRVGLLVPAVVQRVDPRYLSVVTQSGVRGTIARSAVLPYNDPGSLPARFVPGQPVRAVVKAIDYADFRADLSLLREDLEGAERADPVPKFKGLWDFAAEERDGAAQVRDSRMAPAGRVGALGASGPAGAASSQLFKHPFFRNLSAPQAVRYLASRDNGAFVIRPSSKGPDHLAVTWKIANQLFQHFDVHIVGQPTSVRPGTMLEVGRFRYHDLDELIVSHINKLYANVVAISHHDKFRDQPAADAKAWLLRYSKANKNRSCYCFCFNRKAPGWFLLLFKLNDDSDRTYTWNVNVLPTGFMLHGNVYPDMVHLCNGFKRLLQNQLSGSQGYGY</sequence>
<dbReference type="Gene3D" id="1.10.10.2740">
    <property type="entry name" value="Spt6, Death-like domain"/>
    <property type="match status" value="1"/>
</dbReference>
<dbReference type="FunFam" id="1.10.10.2740:FF:000002">
    <property type="entry name" value="Transcription elongation factor Spt6"/>
    <property type="match status" value="1"/>
</dbReference>
<dbReference type="InterPro" id="IPR042066">
    <property type="entry name" value="Spt6_death-like"/>
</dbReference>
<feature type="domain" description="S1 motif" evidence="14">
    <location>
        <begin position="1169"/>
        <end position="1239"/>
    </location>
</feature>
<dbReference type="PROSITE" id="PS50126">
    <property type="entry name" value="S1"/>
    <property type="match status" value="1"/>
</dbReference>
<gene>
    <name evidence="15" type="primary">SPT6</name>
    <name evidence="15" type="ORF">DEBR0S2_01156G</name>
</gene>
<dbReference type="InterPro" id="IPR028088">
    <property type="entry name" value="Spt6_HTH_DNA-bd_dom"/>
</dbReference>
<dbReference type="InterPro" id="IPR028231">
    <property type="entry name" value="Spt6_YqgF"/>
</dbReference>
<dbReference type="Pfam" id="PF14633">
    <property type="entry name" value="SH2_2"/>
    <property type="match status" value="1"/>
</dbReference>
<feature type="region of interest" description="Disordered" evidence="12">
    <location>
        <begin position="259"/>
        <end position="314"/>
    </location>
</feature>
<dbReference type="InterPro" id="IPR017072">
    <property type="entry name" value="TF_Spt6"/>
</dbReference>
<feature type="compositionally biased region" description="Acidic residues" evidence="12">
    <location>
        <begin position="200"/>
        <end position="217"/>
    </location>
</feature>
<dbReference type="Pfam" id="PF14639">
    <property type="entry name" value="YqgF"/>
    <property type="match status" value="1"/>
</dbReference>